<evidence type="ECO:0000313" key="2">
    <source>
        <dbReference type="WBParaSite" id="MBELARI_LOCUS3853"/>
    </source>
</evidence>
<proteinExistence type="predicted"/>
<dbReference type="Proteomes" id="UP000887575">
    <property type="component" value="Unassembled WGS sequence"/>
</dbReference>
<evidence type="ECO:0000313" key="1">
    <source>
        <dbReference type="Proteomes" id="UP000887575"/>
    </source>
</evidence>
<keyword evidence="1" id="KW-1185">Reference proteome</keyword>
<organism evidence="1 2">
    <name type="scientific">Mesorhabditis belari</name>
    <dbReference type="NCBI Taxonomy" id="2138241"/>
    <lineage>
        <taxon>Eukaryota</taxon>
        <taxon>Metazoa</taxon>
        <taxon>Ecdysozoa</taxon>
        <taxon>Nematoda</taxon>
        <taxon>Chromadorea</taxon>
        <taxon>Rhabditida</taxon>
        <taxon>Rhabditina</taxon>
        <taxon>Rhabditomorpha</taxon>
        <taxon>Rhabditoidea</taxon>
        <taxon>Rhabditidae</taxon>
        <taxon>Mesorhabditinae</taxon>
        <taxon>Mesorhabditis</taxon>
    </lineage>
</organism>
<dbReference type="WBParaSite" id="MBELARI_LOCUS3853">
    <property type="protein sequence ID" value="MBELARI_LOCUS3853"/>
    <property type="gene ID" value="MBELARI_LOCUS3853"/>
</dbReference>
<sequence>MTEWMVLLSPYREIYEGHGVYRQWMPYEINKSQEVLGLDRPVEEEIAAENKRFAESQERGRIRRIASR</sequence>
<dbReference type="AlphaFoldDB" id="A0AAF3FAL5"/>
<protein>
    <submittedName>
        <fullName evidence="2">Uncharacterized protein</fullName>
    </submittedName>
</protein>
<accession>A0AAF3FAL5</accession>
<reference evidence="2" key="1">
    <citation type="submission" date="2024-02" db="UniProtKB">
        <authorList>
            <consortium name="WormBaseParasite"/>
        </authorList>
    </citation>
    <scope>IDENTIFICATION</scope>
</reference>
<name>A0AAF3FAL5_9BILA</name>